<gene>
    <name evidence="1" type="ORF">U14_04775</name>
</gene>
<dbReference type="HOGENOM" id="CLU_2244627_0_0_0"/>
<protein>
    <submittedName>
        <fullName evidence="1">Uncharacterized protein</fullName>
    </submittedName>
</protein>
<proteinExistence type="predicted"/>
<reference evidence="1" key="1">
    <citation type="journal article" date="2015" name="PeerJ">
        <title>First genomic representation of candidate bacterial phylum KSB3 points to enhanced environmental sensing as a trigger of wastewater bulking.</title>
        <authorList>
            <person name="Sekiguchi Y."/>
            <person name="Ohashi A."/>
            <person name="Parks D.H."/>
            <person name="Yamauchi T."/>
            <person name="Tyson G.W."/>
            <person name="Hugenholtz P."/>
        </authorList>
    </citation>
    <scope>NUCLEOTIDE SEQUENCE [LARGE SCALE GENOMIC DNA]</scope>
</reference>
<dbReference type="EMBL" id="DF820459">
    <property type="protein sequence ID" value="GAK53510.1"/>
    <property type="molecule type" value="Genomic_DNA"/>
</dbReference>
<dbReference type="Proteomes" id="UP000030700">
    <property type="component" value="Unassembled WGS sequence"/>
</dbReference>
<name>A0A0S6W685_9BACT</name>
<dbReference type="AlphaFoldDB" id="A0A0S6W685"/>
<evidence type="ECO:0000313" key="2">
    <source>
        <dbReference type="Proteomes" id="UP000030700"/>
    </source>
</evidence>
<sequence>MNSTVNHVPFATGFPVKMTESAIIRSRQFIRILSVGFCCDALKLPAVQVAPGVSFSQQDGVGVSFCAINGVGCGGFGISAQPPKLKDALKQIRQLKKLNALIEA</sequence>
<keyword evidence="2" id="KW-1185">Reference proteome</keyword>
<evidence type="ECO:0000313" key="1">
    <source>
        <dbReference type="EMBL" id="GAK53510.1"/>
    </source>
</evidence>
<accession>A0A0S6W685</accession>
<organism evidence="1">
    <name type="scientific">Candidatus Moduliflexus flocculans</name>
    <dbReference type="NCBI Taxonomy" id="1499966"/>
    <lineage>
        <taxon>Bacteria</taxon>
        <taxon>Candidatus Moduliflexota</taxon>
        <taxon>Candidatus Moduliflexia</taxon>
        <taxon>Candidatus Moduliflexales</taxon>
        <taxon>Candidatus Moduliflexaceae</taxon>
    </lineage>
</organism>